<feature type="transmembrane region" description="Helical" evidence="10">
    <location>
        <begin position="29"/>
        <end position="47"/>
    </location>
</feature>
<evidence type="ECO:0000256" key="8">
    <source>
        <dbReference type="ARBA" id="ARBA00023136"/>
    </source>
</evidence>
<evidence type="ECO:0000256" key="3">
    <source>
        <dbReference type="ARBA" id="ARBA00022531"/>
    </source>
</evidence>
<keyword evidence="6 10" id="KW-1133">Transmembrane helix</keyword>
<evidence type="ECO:0000256" key="4">
    <source>
        <dbReference type="ARBA" id="ARBA00022640"/>
    </source>
</evidence>
<proteinExistence type="predicted"/>
<reference evidence="11 12" key="1">
    <citation type="journal article" date="2021" name="Plant Biotechnol. J.">
        <title>Multi-omics assisted identification of the key and species-specific regulatory components of drought-tolerant mechanisms in Gossypium stocksii.</title>
        <authorList>
            <person name="Yu D."/>
            <person name="Ke L."/>
            <person name="Zhang D."/>
            <person name="Wu Y."/>
            <person name="Sun Y."/>
            <person name="Mei J."/>
            <person name="Sun J."/>
            <person name="Sun Y."/>
        </authorList>
    </citation>
    <scope>NUCLEOTIDE SEQUENCE [LARGE SCALE GENOMIC DNA]</scope>
    <source>
        <strain evidence="12">cv. E1</strain>
        <tissue evidence="11">Leaf</tissue>
    </source>
</reference>
<evidence type="ECO:0000256" key="9">
    <source>
        <dbReference type="ARBA" id="ARBA00023276"/>
    </source>
</evidence>
<dbReference type="GO" id="GO:0016168">
    <property type="term" value="F:chlorophyll binding"/>
    <property type="evidence" value="ECO:0007669"/>
    <property type="project" value="UniProtKB-KW"/>
</dbReference>
<dbReference type="InterPro" id="IPR036001">
    <property type="entry name" value="PS_II_antenna-like_sf"/>
</dbReference>
<protein>
    <submittedName>
        <fullName evidence="11">Uncharacterized protein</fullName>
    </submittedName>
</protein>
<dbReference type="OrthoDB" id="994881at2759"/>
<comment type="caution">
    <text evidence="11">The sequence shown here is derived from an EMBL/GenBank/DDBJ whole genome shotgun (WGS) entry which is preliminary data.</text>
</comment>
<dbReference type="GO" id="GO:0009767">
    <property type="term" value="P:photosynthetic electron transport chain"/>
    <property type="evidence" value="ECO:0007669"/>
    <property type="project" value="InterPro"/>
</dbReference>
<dbReference type="InterPro" id="IPR000932">
    <property type="entry name" value="PS_antenna-like"/>
</dbReference>
<comment type="subcellular location">
    <subcellularLocation>
        <location evidence="1">Membrane</location>
        <topology evidence="1">Multi-pass membrane protein</topology>
    </subcellularLocation>
</comment>
<dbReference type="GO" id="GO:0009523">
    <property type="term" value="C:photosystem II"/>
    <property type="evidence" value="ECO:0007669"/>
    <property type="project" value="UniProtKB-KW"/>
</dbReference>
<keyword evidence="7" id="KW-0157">Chromophore</keyword>
<evidence type="ECO:0000256" key="5">
    <source>
        <dbReference type="ARBA" id="ARBA00022692"/>
    </source>
</evidence>
<evidence type="ECO:0000256" key="1">
    <source>
        <dbReference type="ARBA" id="ARBA00004141"/>
    </source>
</evidence>
<dbReference type="Proteomes" id="UP000828251">
    <property type="component" value="Unassembled WGS sequence"/>
</dbReference>
<evidence type="ECO:0000313" key="11">
    <source>
        <dbReference type="EMBL" id="KAH1030523.1"/>
    </source>
</evidence>
<evidence type="ECO:0000313" key="12">
    <source>
        <dbReference type="Proteomes" id="UP000828251"/>
    </source>
</evidence>
<keyword evidence="12" id="KW-1185">Reference proteome</keyword>
<keyword evidence="2" id="KW-0148">Chlorophyll</keyword>
<keyword evidence="8 10" id="KW-0472">Membrane</keyword>
<sequence length="66" mass="7032">MHAPLGSLNSINSVAAEINAVNYASPRSSLATFHFVLGFFLFMGHIWHTGRAHAAAGGFEKGIDCD</sequence>
<dbReference type="SUPFAM" id="SSF161077">
    <property type="entry name" value="Photosystem II antenna protein-like"/>
    <property type="match status" value="1"/>
</dbReference>
<organism evidence="11 12">
    <name type="scientific">Gossypium stocksii</name>
    <dbReference type="NCBI Taxonomy" id="47602"/>
    <lineage>
        <taxon>Eukaryota</taxon>
        <taxon>Viridiplantae</taxon>
        <taxon>Streptophyta</taxon>
        <taxon>Embryophyta</taxon>
        <taxon>Tracheophyta</taxon>
        <taxon>Spermatophyta</taxon>
        <taxon>Magnoliopsida</taxon>
        <taxon>eudicotyledons</taxon>
        <taxon>Gunneridae</taxon>
        <taxon>Pentapetalae</taxon>
        <taxon>rosids</taxon>
        <taxon>malvids</taxon>
        <taxon>Malvales</taxon>
        <taxon>Malvaceae</taxon>
        <taxon>Malvoideae</taxon>
        <taxon>Gossypium</taxon>
    </lineage>
</organism>
<accession>A0A9D3U610</accession>
<dbReference type="AlphaFoldDB" id="A0A9D3U610"/>
<keyword evidence="9" id="KW-0604">Photosystem II</keyword>
<dbReference type="EMBL" id="JAIQCV010000013">
    <property type="protein sequence ID" value="KAH1030523.1"/>
    <property type="molecule type" value="Genomic_DNA"/>
</dbReference>
<name>A0A9D3U610_9ROSI</name>
<evidence type="ECO:0000256" key="6">
    <source>
        <dbReference type="ARBA" id="ARBA00022989"/>
    </source>
</evidence>
<evidence type="ECO:0000256" key="10">
    <source>
        <dbReference type="SAM" id="Phobius"/>
    </source>
</evidence>
<dbReference type="Pfam" id="PF00421">
    <property type="entry name" value="PSII"/>
    <property type="match status" value="1"/>
</dbReference>
<keyword evidence="4" id="KW-0934">Plastid</keyword>
<gene>
    <name evidence="11" type="ORF">J1N35_042697</name>
</gene>
<evidence type="ECO:0000256" key="7">
    <source>
        <dbReference type="ARBA" id="ARBA00022991"/>
    </source>
</evidence>
<keyword evidence="3" id="KW-0602">Photosynthesis</keyword>
<keyword evidence="5 10" id="KW-0812">Transmembrane</keyword>
<evidence type="ECO:0000256" key="2">
    <source>
        <dbReference type="ARBA" id="ARBA00022494"/>
    </source>
</evidence>